<proteinExistence type="predicted"/>
<dbReference type="EMBL" id="JACIFE010000012">
    <property type="protein sequence ID" value="MBB4076849.1"/>
    <property type="molecule type" value="Genomic_DNA"/>
</dbReference>
<reference evidence="2 3" key="1">
    <citation type="submission" date="2020-08" db="EMBL/GenBank/DDBJ databases">
        <title>Genomic Encyclopedia of Type Strains, Phase IV (KMG-IV): sequencing the most valuable type-strain genomes for metagenomic binning, comparative biology and taxonomic classification.</title>
        <authorList>
            <person name="Goeker M."/>
        </authorList>
    </citation>
    <scope>NUCLEOTIDE SEQUENCE [LARGE SCALE GENOMIC DNA]</scope>
    <source>
        <strain evidence="2 3">DSM 100694</strain>
    </source>
</reference>
<evidence type="ECO:0000256" key="1">
    <source>
        <dbReference type="SAM" id="Phobius"/>
    </source>
</evidence>
<feature type="non-terminal residue" evidence="2">
    <location>
        <position position="1"/>
    </location>
</feature>
<evidence type="ECO:0000313" key="3">
    <source>
        <dbReference type="Proteomes" id="UP000585970"/>
    </source>
</evidence>
<dbReference type="Pfam" id="PF22499">
    <property type="entry name" value="DUF6990"/>
    <property type="match status" value="1"/>
</dbReference>
<protein>
    <submittedName>
        <fullName evidence="2">Uncharacterized protein</fullName>
    </submittedName>
</protein>
<dbReference type="Proteomes" id="UP000585970">
    <property type="component" value="Unassembled WGS sequence"/>
</dbReference>
<name>A0A840E4X5_9HYPH</name>
<dbReference type="AlphaFoldDB" id="A0A840E4X5"/>
<evidence type="ECO:0000313" key="2">
    <source>
        <dbReference type="EMBL" id="MBB4076849.1"/>
    </source>
</evidence>
<dbReference type="RefSeq" id="WP_425485753.1">
    <property type="nucleotide sequence ID" value="NZ_JACIFE010000012.1"/>
</dbReference>
<gene>
    <name evidence="2" type="ORF">GGR08_001159</name>
</gene>
<organism evidence="2 3">
    <name type="scientific">Bartonella fuyuanensis</name>
    <dbReference type="NCBI Taxonomy" id="1460968"/>
    <lineage>
        <taxon>Bacteria</taxon>
        <taxon>Pseudomonadati</taxon>
        <taxon>Pseudomonadota</taxon>
        <taxon>Alphaproteobacteria</taxon>
        <taxon>Hyphomicrobiales</taxon>
        <taxon>Bartonellaceae</taxon>
        <taxon>Bartonella</taxon>
    </lineage>
</organism>
<feature type="transmembrane region" description="Helical" evidence="1">
    <location>
        <begin position="145"/>
        <end position="163"/>
    </location>
</feature>
<sequence>DLDKNGETPLVTFKVSLSTLGFSTAYRSIFINTPQYTVLKELEEVYAVSSTELDEGKLKQICTDILEWADNQNTNQIIYDYAALPTNSELDLIIRHFIALILIGDVEKLKFYKESLKDKNFSALIKENIAHIIDNVLTLARRYRTGFRVVSFLILIIFAGFFIF</sequence>
<accession>A0A840E4X5</accession>
<comment type="caution">
    <text evidence="2">The sequence shown here is derived from an EMBL/GenBank/DDBJ whole genome shotgun (WGS) entry which is preliminary data.</text>
</comment>
<keyword evidence="1" id="KW-1133">Transmembrane helix</keyword>
<keyword evidence="1" id="KW-0812">Transmembrane</keyword>
<keyword evidence="3" id="KW-1185">Reference proteome</keyword>
<keyword evidence="1" id="KW-0472">Membrane</keyword>
<dbReference type="InterPro" id="IPR054259">
    <property type="entry name" value="DUF6990"/>
</dbReference>